<evidence type="ECO:0000313" key="2">
    <source>
        <dbReference type="Proteomes" id="UP000478052"/>
    </source>
</evidence>
<dbReference type="AlphaFoldDB" id="A0A6G0Z950"/>
<proteinExistence type="predicted"/>
<gene>
    <name evidence="1" type="ORF">FWK35_00010190</name>
</gene>
<protein>
    <submittedName>
        <fullName evidence="1">Uncharacterized protein</fullName>
    </submittedName>
</protein>
<comment type="caution">
    <text evidence="1">The sequence shown here is derived from an EMBL/GenBank/DDBJ whole genome shotgun (WGS) entry which is preliminary data.</text>
</comment>
<evidence type="ECO:0000313" key="1">
    <source>
        <dbReference type="EMBL" id="KAF0767107.1"/>
    </source>
</evidence>
<dbReference type="EMBL" id="VUJU01001040">
    <property type="protein sequence ID" value="KAF0767107.1"/>
    <property type="molecule type" value="Genomic_DNA"/>
</dbReference>
<organism evidence="1 2">
    <name type="scientific">Aphis craccivora</name>
    <name type="common">Cowpea aphid</name>
    <dbReference type="NCBI Taxonomy" id="307492"/>
    <lineage>
        <taxon>Eukaryota</taxon>
        <taxon>Metazoa</taxon>
        <taxon>Ecdysozoa</taxon>
        <taxon>Arthropoda</taxon>
        <taxon>Hexapoda</taxon>
        <taxon>Insecta</taxon>
        <taxon>Pterygota</taxon>
        <taxon>Neoptera</taxon>
        <taxon>Paraneoptera</taxon>
        <taxon>Hemiptera</taxon>
        <taxon>Sternorrhyncha</taxon>
        <taxon>Aphidomorpha</taxon>
        <taxon>Aphidoidea</taxon>
        <taxon>Aphididae</taxon>
        <taxon>Aphidini</taxon>
        <taxon>Aphis</taxon>
        <taxon>Aphis</taxon>
    </lineage>
</organism>
<feature type="non-terminal residue" evidence="1">
    <location>
        <position position="104"/>
    </location>
</feature>
<accession>A0A6G0Z950</accession>
<name>A0A6G0Z950_APHCR</name>
<dbReference type="Proteomes" id="UP000478052">
    <property type="component" value="Unassembled WGS sequence"/>
</dbReference>
<reference evidence="1 2" key="1">
    <citation type="submission" date="2019-08" db="EMBL/GenBank/DDBJ databases">
        <title>Whole genome of Aphis craccivora.</title>
        <authorList>
            <person name="Voronova N.V."/>
            <person name="Shulinski R.S."/>
            <person name="Bandarenka Y.V."/>
            <person name="Zhorov D.G."/>
            <person name="Warner D."/>
        </authorList>
    </citation>
    <scope>NUCLEOTIDE SEQUENCE [LARGE SCALE GENOMIC DNA]</scope>
    <source>
        <strain evidence="1">180601</strain>
        <tissue evidence="1">Whole Body</tissue>
    </source>
</reference>
<sequence>FSTCRLQNNKRYSEITSFKSNFDPSYQKLNFAGILQGRILFSLLFNTYTSVQPTSQSTIVADFNDNKTNISIDKNIFSLAENLQTHFTLKSEWYIKCHIKPIPN</sequence>
<feature type="non-terminal residue" evidence="1">
    <location>
        <position position="1"/>
    </location>
</feature>
<keyword evidence="2" id="KW-1185">Reference proteome</keyword>